<sequence>MGGVDQMDLTIAMYRVNIRNKKWYWPLLSWCVDVCVHNAWQLARRSGKMISQLEFWREIVLVYLTKYANPSKGFGRLSLHFSTSRKSRTSDDIRFDGFNHLVKKILKKRRCASEGCRKKSSAVHIQCSKCDVGLCLDCFESYHTVPN</sequence>
<evidence type="ECO:0000313" key="1">
    <source>
        <dbReference type="EMBL" id="KAJ8867648.1"/>
    </source>
</evidence>
<gene>
    <name evidence="1" type="ORF">PR048_031451</name>
</gene>
<protein>
    <recommendedName>
        <fullName evidence="3">Transposase</fullName>
    </recommendedName>
</protein>
<dbReference type="Proteomes" id="UP001159363">
    <property type="component" value="Chromosome 14"/>
</dbReference>
<dbReference type="EMBL" id="JARBHB010000015">
    <property type="protein sequence ID" value="KAJ8867648.1"/>
    <property type="molecule type" value="Genomic_DNA"/>
</dbReference>
<reference evidence="1 2" key="1">
    <citation type="submission" date="2023-02" db="EMBL/GenBank/DDBJ databases">
        <title>LHISI_Scaffold_Assembly.</title>
        <authorList>
            <person name="Stuart O.P."/>
            <person name="Cleave R."/>
            <person name="Magrath M.J.L."/>
            <person name="Mikheyev A.S."/>
        </authorList>
    </citation>
    <scope>NUCLEOTIDE SEQUENCE [LARGE SCALE GENOMIC DNA]</scope>
    <source>
        <strain evidence="1">Daus_M_001</strain>
        <tissue evidence="1">Leg muscle</tissue>
    </source>
</reference>
<dbReference type="PANTHER" id="PTHR47272">
    <property type="entry name" value="DDE_TNP_1_7 DOMAIN-CONTAINING PROTEIN"/>
    <property type="match status" value="1"/>
</dbReference>
<proteinExistence type="predicted"/>
<evidence type="ECO:0008006" key="3">
    <source>
        <dbReference type="Google" id="ProtNLM"/>
    </source>
</evidence>
<comment type="caution">
    <text evidence="1">The sequence shown here is derived from an EMBL/GenBank/DDBJ whole genome shotgun (WGS) entry which is preliminary data.</text>
</comment>
<dbReference type="PANTHER" id="PTHR47272:SF2">
    <property type="entry name" value="PIGGYBAC TRANSPOSABLE ELEMENT-DERIVED PROTEIN 3-LIKE"/>
    <property type="match status" value="1"/>
</dbReference>
<name>A0ABQ9G618_9NEOP</name>
<accession>A0ABQ9G618</accession>
<evidence type="ECO:0000313" key="2">
    <source>
        <dbReference type="Proteomes" id="UP001159363"/>
    </source>
</evidence>
<keyword evidence="2" id="KW-1185">Reference proteome</keyword>
<organism evidence="1 2">
    <name type="scientific">Dryococelus australis</name>
    <dbReference type="NCBI Taxonomy" id="614101"/>
    <lineage>
        <taxon>Eukaryota</taxon>
        <taxon>Metazoa</taxon>
        <taxon>Ecdysozoa</taxon>
        <taxon>Arthropoda</taxon>
        <taxon>Hexapoda</taxon>
        <taxon>Insecta</taxon>
        <taxon>Pterygota</taxon>
        <taxon>Neoptera</taxon>
        <taxon>Polyneoptera</taxon>
        <taxon>Phasmatodea</taxon>
        <taxon>Verophasmatodea</taxon>
        <taxon>Anareolatae</taxon>
        <taxon>Phasmatidae</taxon>
        <taxon>Eurycanthinae</taxon>
        <taxon>Dryococelus</taxon>
    </lineage>
</organism>